<comment type="caution">
    <text evidence="1">The sequence shown here is derived from an EMBL/GenBank/DDBJ whole genome shotgun (WGS) entry which is preliminary data.</text>
</comment>
<evidence type="ECO:0000313" key="1">
    <source>
        <dbReference type="EMBL" id="MQL85561.1"/>
    </source>
</evidence>
<sequence length="92" mass="10057">MEDHGLPAPLLVSEVQLLPIITIVSSALLQDLLACAVPFMSLPCGLHVVPSWSSGETAWGKMGKKGHLFIATELYYVKNFVGEGLTRRKHQL</sequence>
<keyword evidence="2" id="KW-1185">Reference proteome</keyword>
<name>A0A843UQH9_COLES</name>
<dbReference type="EMBL" id="NMUH01000836">
    <property type="protein sequence ID" value="MQL85561.1"/>
    <property type="molecule type" value="Genomic_DNA"/>
</dbReference>
<organism evidence="1 2">
    <name type="scientific">Colocasia esculenta</name>
    <name type="common">Wild taro</name>
    <name type="synonym">Arum esculentum</name>
    <dbReference type="NCBI Taxonomy" id="4460"/>
    <lineage>
        <taxon>Eukaryota</taxon>
        <taxon>Viridiplantae</taxon>
        <taxon>Streptophyta</taxon>
        <taxon>Embryophyta</taxon>
        <taxon>Tracheophyta</taxon>
        <taxon>Spermatophyta</taxon>
        <taxon>Magnoliopsida</taxon>
        <taxon>Liliopsida</taxon>
        <taxon>Araceae</taxon>
        <taxon>Aroideae</taxon>
        <taxon>Colocasieae</taxon>
        <taxon>Colocasia</taxon>
    </lineage>
</organism>
<proteinExistence type="predicted"/>
<reference evidence="1" key="1">
    <citation type="submission" date="2017-07" db="EMBL/GenBank/DDBJ databases">
        <title>Taro Niue Genome Assembly and Annotation.</title>
        <authorList>
            <person name="Atibalentja N."/>
            <person name="Keating K."/>
            <person name="Fields C.J."/>
        </authorList>
    </citation>
    <scope>NUCLEOTIDE SEQUENCE</scope>
    <source>
        <strain evidence="1">Niue_2</strain>
        <tissue evidence="1">Leaf</tissue>
    </source>
</reference>
<evidence type="ECO:0000313" key="2">
    <source>
        <dbReference type="Proteomes" id="UP000652761"/>
    </source>
</evidence>
<gene>
    <name evidence="1" type="ORF">Taro_018078</name>
</gene>
<protein>
    <submittedName>
        <fullName evidence="1">Uncharacterized protein</fullName>
    </submittedName>
</protein>
<dbReference type="AlphaFoldDB" id="A0A843UQH9"/>
<dbReference type="Proteomes" id="UP000652761">
    <property type="component" value="Unassembled WGS sequence"/>
</dbReference>
<accession>A0A843UQH9</accession>